<dbReference type="AlphaFoldDB" id="A0A7X5BZ67"/>
<sequence length="688" mass="77864">MSKSFRTDAFMLGVCYYPEHWEETLWEDDFRRMREMDMSVIRVGEFAWTIFEPVEGEFRFDLFERALDAAHRHGLQVIMGTPTATPPAWLTEKYPEVLNVSQKGVTYRHGMRRHYNYNSPIYRDLCERITRKMAERFANHPAVIGWQLDNEFNCETSVFYSDADHAAFREWAKAKYETLDRLNKAWGTVVWSQTYTNWSQVYLPRATVNDSPNPHHALDEKRFISDSVISFAKVQADVLRELCPNHWVTTNGLFGHLDSHQLTDELLDFFSYDSYPLFAVAYPDGGDNPLLDRRWSSSLSAIRSISPLFCIMEQQSGPGGWVNRMKLPAPKPGQMRLWTYQSILHGADMILYFRWRTATMGTEIYWHGINDYHNQDNRRVAEATRVGHELAAVGQQLTGASFLAEAAIIRDYENEWDGEFDHWQGPLSGQSGNAWFKAFQFRHIPVDIIYMRRKTTLADLAKYKVLVYPHAAIMSDDTAALLEAYVAGGGTLILGSRTGFKDETGQCRMMPFPGPVASLCGITVEDFTVIADSGTPPDIAFAEGYGQEDAKYTALLFNEILRPEDPSVETVAVYDGDYYAGKPAMTRRPYGQGEVWYYGAAFNDAAADAVLEKLPIATPADWIDAPRQVELGLRDKNGELLAFLLNYGSTPATVAVHKEVVNLLGDGPVDGKLVLEPYGVAILKLADN</sequence>
<proteinExistence type="inferred from homology"/>
<dbReference type="PANTHER" id="PTHR36447:SF2">
    <property type="entry name" value="BETA-GALACTOSIDASE YESZ"/>
    <property type="match status" value="1"/>
</dbReference>
<dbReference type="CDD" id="cd03143">
    <property type="entry name" value="A4_beta-galactosidase_middle_domain"/>
    <property type="match status" value="1"/>
</dbReference>
<evidence type="ECO:0000256" key="9">
    <source>
        <dbReference type="PIRSR" id="PIRSR001084-1"/>
    </source>
</evidence>
<dbReference type="Gene3D" id="3.40.50.880">
    <property type="match status" value="1"/>
</dbReference>
<dbReference type="EC" id="3.2.1.23" evidence="3 8"/>
<dbReference type="InterPro" id="IPR013738">
    <property type="entry name" value="Beta_galactosidase_Trimer"/>
</dbReference>
<dbReference type="Proteomes" id="UP000558113">
    <property type="component" value="Unassembled WGS sequence"/>
</dbReference>
<dbReference type="PANTHER" id="PTHR36447">
    <property type="entry name" value="BETA-GALACTOSIDASE GANA"/>
    <property type="match status" value="1"/>
</dbReference>
<feature type="binding site" evidence="10">
    <location>
        <position position="321"/>
    </location>
    <ligand>
        <name>substrate</name>
    </ligand>
</feature>
<evidence type="ECO:0000256" key="5">
    <source>
        <dbReference type="ARBA" id="ARBA00022801"/>
    </source>
</evidence>
<evidence type="ECO:0000313" key="15">
    <source>
        <dbReference type="Proteomes" id="UP000558113"/>
    </source>
</evidence>
<dbReference type="GO" id="GO:0004565">
    <property type="term" value="F:beta-galactosidase activity"/>
    <property type="evidence" value="ECO:0007669"/>
    <property type="project" value="UniProtKB-EC"/>
</dbReference>
<dbReference type="Pfam" id="PF08533">
    <property type="entry name" value="Glyco_hydro_42C"/>
    <property type="match status" value="1"/>
</dbReference>
<dbReference type="SUPFAM" id="SSF51445">
    <property type="entry name" value="(Trans)glycosidases"/>
    <property type="match status" value="1"/>
</dbReference>
<evidence type="ECO:0000256" key="7">
    <source>
        <dbReference type="ARBA" id="ARBA00023295"/>
    </source>
</evidence>
<protein>
    <recommendedName>
        <fullName evidence="3 8">Beta-galactosidase</fullName>
        <shortName evidence="8">Beta-gal</shortName>
        <ecNumber evidence="3 8">3.2.1.23</ecNumber>
    </recommendedName>
</protein>
<dbReference type="InterPro" id="IPR013529">
    <property type="entry name" value="Glyco_hydro_42_N"/>
</dbReference>
<evidence type="ECO:0000259" key="13">
    <source>
        <dbReference type="Pfam" id="PF08533"/>
    </source>
</evidence>
<feature type="binding site" evidence="10">
    <location>
        <position position="150"/>
    </location>
    <ligand>
        <name>substrate</name>
    </ligand>
</feature>
<gene>
    <name evidence="14" type="ORF">GT003_25485</name>
</gene>
<feature type="domain" description="Beta-galactosidase trimerisation" evidence="12">
    <location>
        <begin position="404"/>
        <end position="614"/>
    </location>
</feature>
<keyword evidence="5 8" id="KW-0378">Hydrolase</keyword>
<organism evidence="14 15">
    <name type="scientific">Paenibacillus sacheonensis</name>
    <dbReference type="NCBI Taxonomy" id="742054"/>
    <lineage>
        <taxon>Bacteria</taxon>
        <taxon>Bacillati</taxon>
        <taxon>Bacillota</taxon>
        <taxon>Bacilli</taxon>
        <taxon>Bacillales</taxon>
        <taxon>Paenibacillaceae</taxon>
        <taxon>Paenibacillus</taxon>
    </lineage>
</organism>
<keyword evidence="6" id="KW-0862">Zinc</keyword>
<dbReference type="InterPro" id="IPR003476">
    <property type="entry name" value="Glyco_hydro_42"/>
</dbReference>
<evidence type="ECO:0000256" key="10">
    <source>
        <dbReference type="PIRSR" id="PIRSR001084-2"/>
    </source>
</evidence>
<dbReference type="OrthoDB" id="9800974at2"/>
<evidence type="ECO:0000256" key="4">
    <source>
        <dbReference type="ARBA" id="ARBA00022723"/>
    </source>
</evidence>
<dbReference type="EMBL" id="JAAAMU010000018">
    <property type="protein sequence ID" value="NBC72363.1"/>
    <property type="molecule type" value="Genomic_DNA"/>
</dbReference>
<dbReference type="GO" id="GO:0009341">
    <property type="term" value="C:beta-galactosidase complex"/>
    <property type="evidence" value="ECO:0007669"/>
    <property type="project" value="InterPro"/>
</dbReference>
<evidence type="ECO:0000256" key="8">
    <source>
        <dbReference type="PIRNR" id="PIRNR001084"/>
    </source>
</evidence>
<dbReference type="Gene3D" id="2.60.40.1180">
    <property type="entry name" value="Golgi alpha-mannosidase II"/>
    <property type="match status" value="1"/>
</dbReference>
<reference evidence="14 15" key="1">
    <citation type="submission" date="2020-01" db="EMBL/GenBank/DDBJ databases">
        <title>Paenibacillus soybeanensis sp. nov. isolated from the nodules of soybean (Glycine max(L.) Merr).</title>
        <authorList>
            <person name="Wang H."/>
        </authorList>
    </citation>
    <scope>NUCLEOTIDE SEQUENCE [LARGE SCALE GENOMIC DNA]</scope>
    <source>
        <strain evidence="14 15">DSM 23054</strain>
    </source>
</reference>
<dbReference type="InterPro" id="IPR013739">
    <property type="entry name" value="Beta_galactosidase_C"/>
</dbReference>
<dbReference type="InterPro" id="IPR017853">
    <property type="entry name" value="GH"/>
</dbReference>
<dbReference type="PIRSF" id="PIRSF001084">
    <property type="entry name" value="B-galactosidase"/>
    <property type="match status" value="1"/>
</dbReference>
<comment type="caution">
    <text evidence="14">The sequence shown here is derived from an EMBL/GenBank/DDBJ whole genome shotgun (WGS) entry which is preliminary data.</text>
</comment>
<keyword evidence="4" id="KW-0479">Metal-binding</keyword>
<evidence type="ECO:0000256" key="2">
    <source>
        <dbReference type="ARBA" id="ARBA00005940"/>
    </source>
</evidence>
<dbReference type="Gene3D" id="3.20.20.80">
    <property type="entry name" value="Glycosidases"/>
    <property type="match status" value="1"/>
</dbReference>
<dbReference type="GO" id="GO:0046872">
    <property type="term" value="F:metal ion binding"/>
    <property type="evidence" value="ECO:0007669"/>
    <property type="project" value="UniProtKB-KW"/>
</dbReference>
<feature type="domain" description="Beta-galactosidase C-terminal" evidence="13">
    <location>
        <begin position="630"/>
        <end position="684"/>
    </location>
</feature>
<feature type="domain" description="Glycoside hydrolase family 42 N-terminal" evidence="11">
    <location>
        <begin position="15"/>
        <end position="392"/>
    </location>
</feature>
<dbReference type="GO" id="GO:0006012">
    <property type="term" value="P:galactose metabolic process"/>
    <property type="evidence" value="ECO:0007669"/>
    <property type="project" value="InterPro"/>
</dbReference>
<comment type="similarity">
    <text evidence="2 8">Belongs to the glycosyl hydrolase 42 family.</text>
</comment>
<dbReference type="RefSeq" id="WP_161703274.1">
    <property type="nucleotide sequence ID" value="NZ_JAAAMU010000018.1"/>
</dbReference>
<feature type="binding site" evidence="10">
    <location>
        <position position="112"/>
    </location>
    <ligand>
        <name>substrate</name>
    </ligand>
</feature>
<dbReference type="Pfam" id="PF02449">
    <property type="entry name" value="Glyco_hydro_42"/>
    <property type="match status" value="1"/>
</dbReference>
<evidence type="ECO:0000313" key="14">
    <source>
        <dbReference type="EMBL" id="NBC72363.1"/>
    </source>
</evidence>
<keyword evidence="7 8" id="KW-0326">Glycosidase</keyword>
<keyword evidence="15" id="KW-1185">Reference proteome</keyword>
<dbReference type="InterPro" id="IPR013780">
    <property type="entry name" value="Glyco_hydro_b"/>
</dbReference>
<accession>A0A7X5BZ67</accession>
<dbReference type="SUPFAM" id="SSF52317">
    <property type="entry name" value="Class I glutamine amidotransferase-like"/>
    <property type="match status" value="1"/>
</dbReference>
<evidence type="ECO:0000256" key="3">
    <source>
        <dbReference type="ARBA" id="ARBA00012756"/>
    </source>
</evidence>
<feature type="active site" description="Nucleophile" evidence="9">
    <location>
        <position position="313"/>
    </location>
</feature>
<evidence type="ECO:0000256" key="1">
    <source>
        <dbReference type="ARBA" id="ARBA00001412"/>
    </source>
</evidence>
<dbReference type="InterPro" id="IPR029062">
    <property type="entry name" value="Class_I_gatase-like"/>
</dbReference>
<feature type="active site" description="Proton donor" evidence="9">
    <location>
        <position position="151"/>
    </location>
</feature>
<evidence type="ECO:0000259" key="11">
    <source>
        <dbReference type="Pfam" id="PF02449"/>
    </source>
</evidence>
<comment type="catalytic activity">
    <reaction evidence="1 8">
        <text>Hydrolysis of terminal non-reducing beta-D-galactose residues in beta-D-galactosides.</text>
        <dbReference type="EC" id="3.2.1.23"/>
    </reaction>
</comment>
<dbReference type="Pfam" id="PF08532">
    <property type="entry name" value="Glyco_hydro_42M"/>
    <property type="match status" value="1"/>
</dbReference>
<name>A0A7X5BZ67_9BACL</name>
<evidence type="ECO:0000259" key="12">
    <source>
        <dbReference type="Pfam" id="PF08532"/>
    </source>
</evidence>
<evidence type="ECO:0000256" key="6">
    <source>
        <dbReference type="ARBA" id="ARBA00022833"/>
    </source>
</evidence>